<evidence type="ECO:0000313" key="3">
    <source>
        <dbReference type="Proteomes" id="UP001589700"/>
    </source>
</evidence>
<keyword evidence="1" id="KW-0812">Transmembrane</keyword>
<feature type="transmembrane region" description="Helical" evidence="1">
    <location>
        <begin position="67"/>
        <end position="86"/>
    </location>
</feature>
<dbReference type="RefSeq" id="WP_182631530.1">
    <property type="nucleotide sequence ID" value="NZ_JAALDM010000062.1"/>
</dbReference>
<feature type="transmembrane region" description="Helical" evidence="1">
    <location>
        <begin position="92"/>
        <end position="110"/>
    </location>
</feature>
<keyword evidence="3" id="KW-1185">Reference proteome</keyword>
<proteinExistence type="predicted"/>
<accession>A0ABV5JUH6</accession>
<reference evidence="2 3" key="1">
    <citation type="submission" date="2024-09" db="EMBL/GenBank/DDBJ databases">
        <authorList>
            <person name="Sun Q."/>
            <person name="Mori K."/>
        </authorList>
    </citation>
    <scope>NUCLEOTIDE SEQUENCE [LARGE SCALE GENOMIC DNA]</scope>
    <source>
        <strain evidence="2 3">CCM 7659</strain>
    </source>
</reference>
<feature type="transmembrane region" description="Helical" evidence="1">
    <location>
        <begin position="41"/>
        <end position="60"/>
    </location>
</feature>
<evidence type="ECO:0000256" key="1">
    <source>
        <dbReference type="SAM" id="Phobius"/>
    </source>
</evidence>
<keyword evidence="1" id="KW-1133">Transmembrane helix</keyword>
<protein>
    <submittedName>
        <fullName evidence="2">Uncharacterized protein</fullName>
    </submittedName>
</protein>
<organism evidence="2 3">
    <name type="scientific">Dietzia aerolata</name>
    <dbReference type="NCBI Taxonomy" id="595984"/>
    <lineage>
        <taxon>Bacteria</taxon>
        <taxon>Bacillati</taxon>
        <taxon>Actinomycetota</taxon>
        <taxon>Actinomycetes</taxon>
        <taxon>Mycobacteriales</taxon>
        <taxon>Dietziaceae</taxon>
        <taxon>Dietzia</taxon>
    </lineage>
</organism>
<name>A0ABV5JUH6_9ACTN</name>
<evidence type="ECO:0000313" key="2">
    <source>
        <dbReference type="EMBL" id="MFB9260545.1"/>
    </source>
</evidence>
<keyword evidence="1" id="KW-0472">Membrane</keyword>
<gene>
    <name evidence="2" type="ORF">ACFFVD_12090</name>
</gene>
<sequence>MIVWIVSALLAIVGGLLLAVGGGLAEFSGVYTLDDEPTAVLAITGIVVVILNAVVIALALRMRRGGRAARVILTVVGIASLVSLWVGASQGTVPLLHTLVTGAAVLLMWFPDKEQQLPTTE</sequence>
<dbReference type="Proteomes" id="UP001589700">
    <property type="component" value="Unassembled WGS sequence"/>
</dbReference>
<comment type="caution">
    <text evidence="2">The sequence shown here is derived from an EMBL/GenBank/DDBJ whole genome shotgun (WGS) entry which is preliminary data.</text>
</comment>
<dbReference type="EMBL" id="JBHMDY010000006">
    <property type="protein sequence ID" value="MFB9260545.1"/>
    <property type="molecule type" value="Genomic_DNA"/>
</dbReference>